<feature type="domain" description="Glycosyltransferase 2-like" evidence="2">
    <location>
        <begin position="6"/>
        <end position="131"/>
    </location>
</feature>
<evidence type="ECO:0000259" key="2">
    <source>
        <dbReference type="Pfam" id="PF00535"/>
    </source>
</evidence>
<dbReference type="Pfam" id="PF00534">
    <property type="entry name" value="Glycos_transf_1"/>
    <property type="match status" value="1"/>
</dbReference>
<gene>
    <name evidence="3" type="ORF">SAMN02745150_01418</name>
</gene>
<dbReference type="InterPro" id="IPR029044">
    <property type="entry name" value="Nucleotide-diphossugar_trans"/>
</dbReference>
<dbReference type="InterPro" id="IPR001296">
    <property type="entry name" value="Glyco_trans_1"/>
</dbReference>
<dbReference type="SUPFAM" id="SSF53756">
    <property type="entry name" value="UDP-Glycosyltransferase/glycogen phosphorylase"/>
    <property type="match status" value="1"/>
</dbReference>
<protein>
    <submittedName>
        <fullName evidence="3">Glycosyltransferase involved in cell wall bisynthesis</fullName>
    </submittedName>
</protein>
<evidence type="ECO:0000259" key="1">
    <source>
        <dbReference type="Pfam" id="PF00534"/>
    </source>
</evidence>
<dbReference type="EMBL" id="FOKY01000027">
    <property type="protein sequence ID" value="SFB95118.1"/>
    <property type="molecule type" value="Genomic_DNA"/>
</dbReference>
<sequence>MKPKISIIIPTYNTENFLSDCLNSCVNQKSANYEIIIVDNNSTDHTLKVTEKFTQKYPFINIIKHKKNLGLVQSRITGAKAAVGEYLMYIDSDDYLISDYALNKLSHIINKTKADIIQFGIEHEWQEWFTPLSLSLISKLELQSLYFHNEIGCSTLWSRLIKRDLYLKSISQIPENINISQSEDILQMPIIMENAASYIGIKNKLYCFRTRQYSTQQGHYSFSRLIKTLKNDKIILDILKNELISEHYHSVVHALCHHNLDNLISALDTDPHNSNSLVLELFQETFTIEIILEQLYKYSLYQNIPLMAYLWKNSVFPDAIATSQKKLGLITDNLYLGGAERVYSILIKEMVDRKWEIAVFTKTGIHHRDFPIPHNIQRTTVGTNIKQWIEFIKNSTIGVFLVHDEDDPISINYLLIFCLKMFGKKVIVFNHCDHFHFTKVSCLHAQALINTIRTAMFAKLDTICMLLPYNIEYFNLLGFSNVFLINNPLTFDLENVTPSLCEEPYIIWCGRFVHEKRILEFLQVIPQALFSLPENTKIIILGDGPLKEEVDHFISANNLEDHVILPEFVDPESYYQKASLHVMTSVSESFSMVLTETKAHGIPTVMFELPSISLANTKGIISVPQGNISLLAQKIIELINNPTTLKQLGYEARESLEEFQTTKTIDQWENIIQATINNKVSEISYHFYSSDIKNREYLMKFISEKFINQISYSLIEPHDQSLIIFAKYSKN</sequence>
<dbReference type="Gene3D" id="3.90.550.10">
    <property type="entry name" value="Spore Coat Polysaccharide Biosynthesis Protein SpsA, Chain A"/>
    <property type="match status" value="1"/>
</dbReference>
<dbReference type="InterPro" id="IPR001173">
    <property type="entry name" value="Glyco_trans_2-like"/>
</dbReference>
<name>A0A1I1FBP2_BREAD</name>
<dbReference type="AlphaFoldDB" id="A0A1I1FBP2"/>
<dbReference type="STRING" id="34097.SAMN02745150_01418"/>
<accession>A0A1I1FBP2</accession>
<dbReference type="Gene3D" id="3.40.50.2000">
    <property type="entry name" value="Glycogen Phosphorylase B"/>
    <property type="match status" value="2"/>
</dbReference>
<dbReference type="SUPFAM" id="SSF53448">
    <property type="entry name" value="Nucleotide-diphospho-sugar transferases"/>
    <property type="match status" value="1"/>
</dbReference>
<dbReference type="PANTHER" id="PTHR22916">
    <property type="entry name" value="GLYCOSYLTRANSFERASE"/>
    <property type="match status" value="1"/>
</dbReference>
<dbReference type="OrthoDB" id="307550at2"/>
<dbReference type="GO" id="GO:0016758">
    <property type="term" value="F:hexosyltransferase activity"/>
    <property type="evidence" value="ECO:0007669"/>
    <property type="project" value="UniProtKB-ARBA"/>
</dbReference>
<dbReference type="Proteomes" id="UP000240042">
    <property type="component" value="Unassembled WGS sequence"/>
</dbReference>
<dbReference type="PANTHER" id="PTHR22916:SF3">
    <property type="entry name" value="UDP-GLCNAC:BETAGAL BETA-1,3-N-ACETYLGLUCOSAMINYLTRANSFERASE-LIKE PROTEIN 1"/>
    <property type="match status" value="1"/>
</dbReference>
<feature type="domain" description="Glycosyl transferase family 1" evidence="1">
    <location>
        <begin position="502"/>
        <end position="654"/>
    </location>
</feature>
<proteinExistence type="predicted"/>
<organism evidence="3 4">
    <name type="scientific">Brevinema andersonii</name>
    <dbReference type="NCBI Taxonomy" id="34097"/>
    <lineage>
        <taxon>Bacteria</taxon>
        <taxon>Pseudomonadati</taxon>
        <taxon>Spirochaetota</taxon>
        <taxon>Spirochaetia</taxon>
        <taxon>Brevinematales</taxon>
        <taxon>Brevinemataceae</taxon>
        <taxon>Brevinema</taxon>
    </lineage>
</organism>
<reference evidence="4" key="1">
    <citation type="submission" date="2016-10" db="EMBL/GenBank/DDBJ databases">
        <authorList>
            <person name="Varghese N."/>
            <person name="Submissions S."/>
        </authorList>
    </citation>
    <scope>NUCLEOTIDE SEQUENCE [LARGE SCALE GENOMIC DNA]</scope>
    <source>
        <strain evidence="4">ATCC 43811</strain>
    </source>
</reference>
<dbReference type="CDD" id="cd00761">
    <property type="entry name" value="Glyco_tranf_GTA_type"/>
    <property type="match status" value="1"/>
</dbReference>
<keyword evidence="4" id="KW-1185">Reference proteome</keyword>
<dbReference type="Pfam" id="PF00535">
    <property type="entry name" value="Glycos_transf_2"/>
    <property type="match status" value="1"/>
</dbReference>
<dbReference type="RefSeq" id="WP_143280473.1">
    <property type="nucleotide sequence ID" value="NZ_FOKY01000027.1"/>
</dbReference>
<evidence type="ECO:0000313" key="3">
    <source>
        <dbReference type="EMBL" id="SFB95118.1"/>
    </source>
</evidence>
<evidence type="ECO:0000313" key="4">
    <source>
        <dbReference type="Proteomes" id="UP000240042"/>
    </source>
</evidence>
<keyword evidence="3" id="KW-0808">Transferase</keyword>